<protein>
    <submittedName>
        <fullName evidence="2">Uncharacterized protein</fullName>
    </submittedName>
</protein>
<dbReference type="Proteomes" id="UP000006514">
    <property type="component" value="Unassembled WGS sequence"/>
</dbReference>
<feature type="region of interest" description="Disordered" evidence="1">
    <location>
        <begin position="1"/>
        <end position="40"/>
    </location>
</feature>
<evidence type="ECO:0000313" key="3">
    <source>
        <dbReference type="Proteomes" id="UP000006514"/>
    </source>
</evidence>
<reference evidence="3" key="1">
    <citation type="journal article" date="2012" name="Science">
        <title>The Paleozoic origin of enzymatic lignin decomposition reconstructed from 31 fungal genomes.</title>
        <authorList>
            <person name="Floudas D."/>
            <person name="Binder M."/>
            <person name="Riley R."/>
            <person name="Barry K."/>
            <person name="Blanchette R.A."/>
            <person name="Henrissat B."/>
            <person name="Martinez A.T."/>
            <person name="Otillar R."/>
            <person name="Spatafora J.W."/>
            <person name="Yadav J.S."/>
            <person name="Aerts A."/>
            <person name="Benoit I."/>
            <person name="Boyd A."/>
            <person name="Carlson A."/>
            <person name="Copeland A."/>
            <person name="Coutinho P.M."/>
            <person name="de Vries R.P."/>
            <person name="Ferreira P."/>
            <person name="Findley K."/>
            <person name="Foster B."/>
            <person name="Gaskell J."/>
            <person name="Glotzer D."/>
            <person name="Gorecki P."/>
            <person name="Heitman J."/>
            <person name="Hesse C."/>
            <person name="Hori C."/>
            <person name="Igarashi K."/>
            <person name="Jurgens J.A."/>
            <person name="Kallen N."/>
            <person name="Kersten P."/>
            <person name="Kohler A."/>
            <person name="Kuees U."/>
            <person name="Kumar T.K.A."/>
            <person name="Kuo A."/>
            <person name="LaButti K."/>
            <person name="Larrondo L.F."/>
            <person name="Lindquist E."/>
            <person name="Ling A."/>
            <person name="Lombard V."/>
            <person name="Lucas S."/>
            <person name="Lundell T."/>
            <person name="Martin R."/>
            <person name="McLaughlin D.J."/>
            <person name="Morgenstern I."/>
            <person name="Morin E."/>
            <person name="Murat C."/>
            <person name="Nagy L.G."/>
            <person name="Nolan M."/>
            <person name="Ohm R.A."/>
            <person name="Patyshakuliyeva A."/>
            <person name="Rokas A."/>
            <person name="Ruiz-Duenas F.J."/>
            <person name="Sabat G."/>
            <person name="Salamov A."/>
            <person name="Samejima M."/>
            <person name="Schmutz J."/>
            <person name="Slot J.C."/>
            <person name="St John F."/>
            <person name="Stenlid J."/>
            <person name="Sun H."/>
            <person name="Sun S."/>
            <person name="Syed K."/>
            <person name="Tsang A."/>
            <person name="Wiebenga A."/>
            <person name="Young D."/>
            <person name="Pisabarro A."/>
            <person name="Eastwood D.C."/>
            <person name="Martin F."/>
            <person name="Cullen D."/>
            <person name="Grigoriev I.V."/>
            <person name="Hibbett D.S."/>
        </authorList>
    </citation>
    <scope>NUCLEOTIDE SEQUENCE [LARGE SCALE GENOMIC DNA]</scope>
    <source>
        <strain evidence="3">TFB10046</strain>
    </source>
</reference>
<gene>
    <name evidence="2" type="ORF">AURDEDRAFT_176119</name>
</gene>
<keyword evidence="3" id="KW-1185">Reference proteome</keyword>
<proteinExistence type="predicted"/>
<dbReference type="EMBL" id="JH687918">
    <property type="protein sequence ID" value="EJD34829.1"/>
    <property type="molecule type" value="Genomic_DNA"/>
</dbReference>
<organism evidence="2 3">
    <name type="scientific">Auricularia subglabra (strain TFB-10046 / SS5)</name>
    <name type="common">White-rot fungus</name>
    <name type="synonym">Auricularia delicata (strain TFB10046)</name>
    <dbReference type="NCBI Taxonomy" id="717982"/>
    <lineage>
        <taxon>Eukaryota</taxon>
        <taxon>Fungi</taxon>
        <taxon>Dikarya</taxon>
        <taxon>Basidiomycota</taxon>
        <taxon>Agaricomycotina</taxon>
        <taxon>Agaricomycetes</taxon>
        <taxon>Auriculariales</taxon>
        <taxon>Auriculariaceae</taxon>
        <taxon>Auricularia</taxon>
    </lineage>
</organism>
<evidence type="ECO:0000313" key="2">
    <source>
        <dbReference type="EMBL" id="EJD34829.1"/>
    </source>
</evidence>
<dbReference type="AlphaFoldDB" id="J0WS02"/>
<dbReference type="KEGG" id="adl:AURDEDRAFT_176119"/>
<accession>J0WS02</accession>
<name>J0WS02_AURST</name>
<dbReference type="InParanoid" id="J0WS02"/>
<evidence type="ECO:0000256" key="1">
    <source>
        <dbReference type="SAM" id="MobiDB-lite"/>
    </source>
</evidence>
<sequence length="89" mass="9909">MARRRRKQTPPLWRSSPRHATPSPLPPRDPTTSRSSRSHRALDPHLCVVYRKINAAPASVDLAPIIHRLTTAPIKLADPSYTSLIAPLC</sequence>